<accession>A0A556R9Y5</accession>
<evidence type="ECO:0000313" key="2">
    <source>
        <dbReference type="EMBL" id="TSJ85700.1"/>
    </source>
</evidence>
<protein>
    <submittedName>
        <fullName evidence="2">Uncharacterized protein</fullName>
    </submittedName>
</protein>
<evidence type="ECO:0000313" key="3">
    <source>
        <dbReference type="Proteomes" id="UP000317536"/>
    </source>
</evidence>
<dbReference type="Proteomes" id="UP000317536">
    <property type="component" value="Unassembled WGS sequence"/>
</dbReference>
<feature type="region of interest" description="Disordered" evidence="1">
    <location>
        <begin position="1"/>
        <end position="20"/>
    </location>
</feature>
<reference evidence="2 3" key="1">
    <citation type="submission" date="2019-07" db="EMBL/GenBank/DDBJ databases">
        <title>Bifidobacterium asteroides genomes.</title>
        <authorList>
            <person name="Zheng H."/>
        </authorList>
    </citation>
    <scope>NUCLEOTIDE SEQUENCE [LARGE SCALE GENOMIC DNA]</scope>
    <source>
        <strain evidence="2 3">W8111</strain>
    </source>
</reference>
<name>A0A556R9Y5_9BIFI</name>
<organism evidence="2 3">
    <name type="scientific">Bifidobacterium asteroides</name>
    <dbReference type="NCBI Taxonomy" id="1684"/>
    <lineage>
        <taxon>Bacteria</taxon>
        <taxon>Bacillati</taxon>
        <taxon>Actinomycetota</taxon>
        <taxon>Actinomycetes</taxon>
        <taxon>Bifidobacteriales</taxon>
        <taxon>Bifidobacteriaceae</taxon>
        <taxon>Bifidobacterium</taxon>
    </lineage>
</organism>
<proteinExistence type="predicted"/>
<evidence type="ECO:0000256" key="1">
    <source>
        <dbReference type="SAM" id="MobiDB-lite"/>
    </source>
</evidence>
<dbReference type="EMBL" id="VMHJ01000002">
    <property type="protein sequence ID" value="TSJ85700.1"/>
    <property type="molecule type" value="Genomic_DNA"/>
</dbReference>
<comment type="caution">
    <text evidence="2">The sequence shown here is derived from an EMBL/GenBank/DDBJ whole genome shotgun (WGS) entry which is preliminary data.</text>
</comment>
<sequence length="112" mass="12064">MSDKSIPAAPTRKGDPDTSFEAAKTVKTARMQVLTLQALQSLTSKQKGPFTAWDVEHEAVQILDHTLSDSTIRSRLPELARKGLIVCVDRKGTSPSGNACHRYALADMGVAA</sequence>
<gene>
    <name evidence="2" type="ORF">FPK29_04890</name>
</gene>
<dbReference type="AlphaFoldDB" id="A0A556R9Y5"/>